<dbReference type="EMBL" id="WTVN01000026">
    <property type="protein sequence ID" value="NMG45206.1"/>
    <property type="molecule type" value="Genomic_DNA"/>
</dbReference>
<dbReference type="InterPro" id="IPR057691">
    <property type="entry name" value="DUF7931"/>
</dbReference>
<protein>
    <recommendedName>
        <fullName evidence="1">DUF7931 domain-containing protein</fullName>
    </recommendedName>
</protein>
<reference evidence="2 3" key="1">
    <citation type="submission" date="2019-12" db="EMBL/GenBank/DDBJ databases">
        <title>Comparative genomics gives insights into the taxonomy of the Azoarcus-Aromatoleum group and reveals separate origins of nif in the plant-associated Azoarcus and non-plant-associated Aromatoleum sub-groups.</title>
        <authorList>
            <person name="Lafos M."/>
            <person name="Maluk M."/>
            <person name="Batista M."/>
            <person name="Junghare M."/>
            <person name="Carmona M."/>
            <person name="Faoro H."/>
            <person name="Cruz L.M."/>
            <person name="Battistoni F."/>
            <person name="De Souza E."/>
            <person name="Pedrosa F."/>
            <person name="Chen W.-M."/>
            <person name="Poole P.S."/>
            <person name="Dixon R.A."/>
            <person name="James E.K."/>
        </authorList>
    </citation>
    <scope>NUCLEOTIDE SEQUENCE [LARGE SCALE GENOMIC DNA]</scope>
    <source>
        <strain evidence="2 3">Td21</strain>
    </source>
</reference>
<keyword evidence="3" id="KW-1185">Reference proteome</keyword>
<comment type="caution">
    <text evidence="2">The sequence shown here is derived from an EMBL/GenBank/DDBJ whole genome shotgun (WGS) entry which is preliminary data.</text>
</comment>
<dbReference type="Proteomes" id="UP000623795">
    <property type="component" value="Unassembled WGS sequence"/>
</dbReference>
<accession>A0ABX1Q376</accession>
<proteinExistence type="predicted"/>
<dbReference type="RefSeq" id="WP_169257048.1">
    <property type="nucleotide sequence ID" value="NZ_WTVN01000026.1"/>
</dbReference>
<evidence type="ECO:0000259" key="1">
    <source>
        <dbReference type="Pfam" id="PF25559"/>
    </source>
</evidence>
<name>A0ABX1Q376_9RHOO</name>
<sequence length="162" mass="17933">MDAPHEQSFDSYGGYRAALFDALEHAQQTVILFDPDLRECGLESRAGIAHLERLCSRATRRDALRILLHSAAWLEKECPRLTRLLGHYAHCASVRTTNASARTWSQPFLLADDNLLVTRFHQDLPRGKAITDGSGAHAHLALQFEASWLTADTSTIGTPLGI</sequence>
<dbReference type="Pfam" id="PF25559">
    <property type="entry name" value="DUF7931"/>
    <property type="match status" value="1"/>
</dbReference>
<feature type="domain" description="DUF7931" evidence="1">
    <location>
        <begin position="16"/>
        <end position="153"/>
    </location>
</feature>
<gene>
    <name evidence="2" type="ORF">GPA22_15920</name>
</gene>
<evidence type="ECO:0000313" key="3">
    <source>
        <dbReference type="Proteomes" id="UP000623795"/>
    </source>
</evidence>
<evidence type="ECO:0000313" key="2">
    <source>
        <dbReference type="EMBL" id="NMG45206.1"/>
    </source>
</evidence>
<organism evidence="2 3">
    <name type="scientific">Aromatoleum toluvorans</name>
    <dbReference type="NCBI Taxonomy" id="92002"/>
    <lineage>
        <taxon>Bacteria</taxon>
        <taxon>Pseudomonadati</taxon>
        <taxon>Pseudomonadota</taxon>
        <taxon>Betaproteobacteria</taxon>
        <taxon>Rhodocyclales</taxon>
        <taxon>Rhodocyclaceae</taxon>
        <taxon>Aromatoleum</taxon>
    </lineage>
</organism>